<organism evidence="6 7">
    <name type="scientific">Camelimonas lactis</name>
    <dbReference type="NCBI Taxonomy" id="659006"/>
    <lineage>
        <taxon>Bacteria</taxon>
        <taxon>Pseudomonadati</taxon>
        <taxon>Pseudomonadota</taxon>
        <taxon>Alphaproteobacteria</taxon>
        <taxon>Hyphomicrobiales</taxon>
        <taxon>Chelatococcaceae</taxon>
        <taxon>Camelimonas</taxon>
    </lineage>
</organism>
<protein>
    <submittedName>
        <fullName evidence="6">CRP-like cAMP-binding protein</fullName>
    </submittedName>
</protein>
<keyword evidence="3" id="KW-0804">Transcription</keyword>
<dbReference type="InterPro" id="IPR014710">
    <property type="entry name" value="RmlC-like_jellyroll"/>
</dbReference>
<dbReference type="InterPro" id="IPR018490">
    <property type="entry name" value="cNMP-bd_dom_sf"/>
</dbReference>
<dbReference type="SMART" id="SM00100">
    <property type="entry name" value="cNMP"/>
    <property type="match status" value="1"/>
</dbReference>
<sequence length="246" mass="26414">MTRATTNPVTPERIFAVLDQDSWFAALPAALKDVIVRHGCVRDHKAGELLFAAGDEPDGLYALLSGQINLVSNTCAGRQITQGVHRPGAWFGYLALLDARPHCQDAAAAGPARTLRLSASAFRRVLRDNPAWHQHFTQLLCGDVRLILAMLVDSLTSPLSSRLASTLLDMSAVAADCAAAAPRLTQETLAGMVGASRQTVNRQLRDWQARNIIRLGYGVVTVVDRAALASAANGDAGFRRVDHQVA</sequence>
<dbReference type="GO" id="GO:0003700">
    <property type="term" value="F:DNA-binding transcription factor activity"/>
    <property type="evidence" value="ECO:0007669"/>
    <property type="project" value="TreeGrafter"/>
</dbReference>
<comment type="caution">
    <text evidence="6">The sequence shown here is derived from an EMBL/GenBank/DDBJ whole genome shotgun (WGS) entry which is preliminary data.</text>
</comment>
<proteinExistence type="predicted"/>
<dbReference type="InterPro" id="IPR036390">
    <property type="entry name" value="WH_DNA-bd_sf"/>
</dbReference>
<gene>
    <name evidence="6" type="ORF">EV666_10287</name>
</gene>
<dbReference type="RefSeq" id="WP_132003117.1">
    <property type="nucleotide sequence ID" value="NZ_JBHUNN010000002.1"/>
</dbReference>
<dbReference type="SUPFAM" id="SSF46785">
    <property type="entry name" value="Winged helix' DNA-binding domain"/>
    <property type="match status" value="1"/>
</dbReference>
<dbReference type="InterPro" id="IPR012318">
    <property type="entry name" value="HTH_CRP"/>
</dbReference>
<dbReference type="OrthoDB" id="3525895at2"/>
<dbReference type="InterPro" id="IPR050397">
    <property type="entry name" value="Env_Response_Regulators"/>
</dbReference>
<dbReference type="InterPro" id="IPR000595">
    <property type="entry name" value="cNMP-bd_dom"/>
</dbReference>
<evidence type="ECO:0000259" key="4">
    <source>
        <dbReference type="PROSITE" id="PS50042"/>
    </source>
</evidence>
<name>A0A4R2GVW6_9HYPH</name>
<dbReference type="Proteomes" id="UP000294881">
    <property type="component" value="Unassembled WGS sequence"/>
</dbReference>
<dbReference type="Gene3D" id="1.10.10.10">
    <property type="entry name" value="Winged helix-like DNA-binding domain superfamily/Winged helix DNA-binding domain"/>
    <property type="match status" value="1"/>
</dbReference>
<keyword evidence="2" id="KW-0238">DNA-binding</keyword>
<feature type="domain" description="Cyclic nucleotide-binding" evidence="4">
    <location>
        <begin position="14"/>
        <end position="126"/>
    </location>
</feature>
<dbReference type="GO" id="GO:0005829">
    <property type="term" value="C:cytosol"/>
    <property type="evidence" value="ECO:0007669"/>
    <property type="project" value="TreeGrafter"/>
</dbReference>
<evidence type="ECO:0000313" key="7">
    <source>
        <dbReference type="Proteomes" id="UP000294881"/>
    </source>
</evidence>
<dbReference type="SUPFAM" id="SSF51206">
    <property type="entry name" value="cAMP-binding domain-like"/>
    <property type="match status" value="1"/>
</dbReference>
<dbReference type="Pfam" id="PF13545">
    <property type="entry name" value="HTH_Crp_2"/>
    <property type="match status" value="1"/>
</dbReference>
<reference evidence="6 7" key="1">
    <citation type="submission" date="2019-03" db="EMBL/GenBank/DDBJ databases">
        <title>Genomic Encyclopedia of Type Strains, Phase IV (KMG-IV): sequencing the most valuable type-strain genomes for metagenomic binning, comparative biology and taxonomic classification.</title>
        <authorList>
            <person name="Goeker M."/>
        </authorList>
    </citation>
    <scope>NUCLEOTIDE SEQUENCE [LARGE SCALE GENOMIC DNA]</scope>
    <source>
        <strain evidence="6 7">DSM 22958</strain>
    </source>
</reference>
<dbReference type="AlphaFoldDB" id="A0A4R2GVW6"/>
<keyword evidence="1" id="KW-0805">Transcription regulation</keyword>
<dbReference type="Gene3D" id="2.60.120.10">
    <property type="entry name" value="Jelly Rolls"/>
    <property type="match status" value="1"/>
</dbReference>
<dbReference type="Pfam" id="PF00027">
    <property type="entry name" value="cNMP_binding"/>
    <property type="match status" value="1"/>
</dbReference>
<keyword evidence="7" id="KW-1185">Reference proteome</keyword>
<dbReference type="SMART" id="SM00419">
    <property type="entry name" value="HTH_CRP"/>
    <property type="match status" value="1"/>
</dbReference>
<feature type="domain" description="HTH crp-type" evidence="5">
    <location>
        <begin position="157"/>
        <end position="226"/>
    </location>
</feature>
<evidence type="ECO:0000256" key="2">
    <source>
        <dbReference type="ARBA" id="ARBA00023125"/>
    </source>
</evidence>
<evidence type="ECO:0000256" key="1">
    <source>
        <dbReference type="ARBA" id="ARBA00023015"/>
    </source>
</evidence>
<dbReference type="InterPro" id="IPR036388">
    <property type="entry name" value="WH-like_DNA-bd_sf"/>
</dbReference>
<dbReference type="GO" id="GO:0003677">
    <property type="term" value="F:DNA binding"/>
    <property type="evidence" value="ECO:0007669"/>
    <property type="project" value="UniProtKB-KW"/>
</dbReference>
<dbReference type="PANTHER" id="PTHR24567">
    <property type="entry name" value="CRP FAMILY TRANSCRIPTIONAL REGULATORY PROTEIN"/>
    <property type="match status" value="1"/>
</dbReference>
<dbReference type="PROSITE" id="PS50042">
    <property type="entry name" value="CNMP_BINDING_3"/>
    <property type="match status" value="1"/>
</dbReference>
<evidence type="ECO:0000256" key="3">
    <source>
        <dbReference type="ARBA" id="ARBA00023163"/>
    </source>
</evidence>
<evidence type="ECO:0000259" key="5">
    <source>
        <dbReference type="PROSITE" id="PS51063"/>
    </source>
</evidence>
<accession>A0A4R2GVW6</accession>
<evidence type="ECO:0000313" key="6">
    <source>
        <dbReference type="EMBL" id="TCO15111.1"/>
    </source>
</evidence>
<dbReference type="CDD" id="cd00038">
    <property type="entry name" value="CAP_ED"/>
    <property type="match status" value="1"/>
</dbReference>
<dbReference type="PROSITE" id="PS51063">
    <property type="entry name" value="HTH_CRP_2"/>
    <property type="match status" value="1"/>
</dbReference>
<dbReference type="EMBL" id="SLWL01000002">
    <property type="protein sequence ID" value="TCO15111.1"/>
    <property type="molecule type" value="Genomic_DNA"/>
</dbReference>
<dbReference type="PANTHER" id="PTHR24567:SF74">
    <property type="entry name" value="HTH-TYPE TRANSCRIPTIONAL REGULATOR ARCR"/>
    <property type="match status" value="1"/>
</dbReference>